<feature type="transmembrane region" description="Helical" evidence="1">
    <location>
        <begin position="259"/>
        <end position="277"/>
    </location>
</feature>
<dbReference type="Proteomes" id="UP000812287">
    <property type="component" value="Unassembled WGS sequence"/>
</dbReference>
<organism evidence="3 4">
    <name type="scientific">Guyanagaster necrorhizus</name>
    <dbReference type="NCBI Taxonomy" id="856835"/>
    <lineage>
        <taxon>Eukaryota</taxon>
        <taxon>Fungi</taxon>
        <taxon>Dikarya</taxon>
        <taxon>Basidiomycota</taxon>
        <taxon>Agaricomycotina</taxon>
        <taxon>Agaricomycetes</taxon>
        <taxon>Agaricomycetidae</taxon>
        <taxon>Agaricales</taxon>
        <taxon>Marasmiineae</taxon>
        <taxon>Physalacriaceae</taxon>
        <taxon>Guyanagaster</taxon>
    </lineage>
</organism>
<dbReference type="InterPro" id="IPR045340">
    <property type="entry name" value="DUF6533"/>
</dbReference>
<keyword evidence="1" id="KW-0472">Membrane</keyword>
<dbReference type="RefSeq" id="XP_043042912.1">
    <property type="nucleotide sequence ID" value="XM_043176894.1"/>
</dbReference>
<evidence type="ECO:0000313" key="4">
    <source>
        <dbReference type="Proteomes" id="UP000812287"/>
    </source>
</evidence>
<feature type="transmembrane region" description="Helical" evidence="1">
    <location>
        <begin position="219"/>
        <end position="239"/>
    </location>
</feature>
<dbReference type="EMBL" id="MU250528">
    <property type="protein sequence ID" value="KAG7449412.1"/>
    <property type="molecule type" value="Genomic_DNA"/>
</dbReference>
<evidence type="ECO:0000259" key="2">
    <source>
        <dbReference type="Pfam" id="PF20151"/>
    </source>
</evidence>
<proteinExistence type="predicted"/>
<dbReference type="GeneID" id="66099181"/>
<feature type="domain" description="DUF6533" evidence="2">
    <location>
        <begin position="16"/>
        <end position="71"/>
    </location>
</feature>
<protein>
    <recommendedName>
        <fullName evidence="2">DUF6533 domain-containing protein</fullName>
    </recommendedName>
</protein>
<name>A0A9P7VZI4_9AGAR</name>
<dbReference type="OrthoDB" id="2638860at2759"/>
<keyword evidence="4" id="KW-1185">Reference proteome</keyword>
<feature type="transmembrane region" description="Helical" evidence="1">
    <location>
        <begin position="127"/>
        <end position="150"/>
    </location>
</feature>
<evidence type="ECO:0000313" key="3">
    <source>
        <dbReference type="EMBL" id="KAG7449412.1"/>
    </source>
</evidence>
<feature type="transmembrane region" description="Helical" evidence="1">
    <location>
        <begin position="91"/>
        <end position="115"/>
    </location>
</feature>
<evidence type="ECO:0000256" key="1">
    <source>
        <dbReference type="SAM" id="Phobius"/>
    </source>
</evidence>
<dbReference type="AlphaFoldDB" id="A0A9P7VZI4"/>
<feature type="transmembrane region" description="Helical" evidence="1">
    <location>
        <begin position="176"/>
        <end position="199"/>
    </location>
</feature>
<keyword evidence="1" id="KW-1133">Transmembrane helix</keyword>
<sequence>MADEEILRGLDVVRMCQLVATTVVLYDHGALRQNSLYSQFTDNSFLVITVGQEVEYIWRKQWSASKTLFILVSTNPLNSPFVLTASRAESLLGGVFVDGYFNILLICIGGAVMSLRVVAMHEGSKKILVFVCALLLGELISMVTVLSLSFKTTTVLSQSSIHSCITTGVPHYYWTFYLFPMVLETVLFGLALSVAFKHIREKGLLTGQSVLDVLFRDSISYFVIIECAFSANAATAFYVTRHDMYKKGILHVPWLQIPQGVSISITVLVVSRLILNLQHVYHLPIRDHSAVESSIQWREPSDEVDLPDVRLYKLNSPPP</sequence>
<reference evidence="3" key="1">
    <citation type="submission" date="2020-11" db="EMBL/GenBank/DDBJ databases">
        <title>Adaptations for nitrogen fixation in a non-lichenized fungal sporocarp promotes dispersal by wood-feeding termites.</title>
        <authorList>
            <consortium name="DOE Joint Genome Institute"/>
            <person name="Koch R.A."/>
            <person name="Yoon G."/>
            <person name="Arayal U."/>
            <person name="Lail K."/>
            <person name="Amirebrahimi M."/>
            <person name="Labutti K."/>
            <person name="Lipzen A."/>
            <person name="Riley R."/>
            <person name="Barry K."/>
            <person name="Henrissat B."/>
            <person name="Grigoriev I.V."/>
            <person name="Herr J.R."/>
            <person name="Aime M.C."/>
        </authorList>
    </citation>
    <scope>NUCLEOTIDE SEQUENCE</scope>
    <source>
        <strain evidence="3">MCA 3950</strain>
    </source>
</reference>
<comment type="caution">
    <text evidence="3">The sequence shown here is derived from an EMBL/GenBank/DDBJ whole genome shotgun (WGS) entry which is preliminary data.</text>
</comment>
<gene>
    <name evidence="3" type="ORF">BT62DRAFT_1002986</name>
</gene>
<accession>A0A9P7VZI4</accession>
<dbReference type="Pfam" id="PF20151">
    <property type="entry name" value="DUF6533"/>
    <property type="match status" value="1"/>
</dbReference>
<keyword evidence="1" id="KW-0812">Transmembrane</keyword>